<sequence>MKMHPPNSDFFFPPPFPSTHPLSTDFLPQFLSISLPLRYFCGGQYMTWAAETQPPIPLQEFLSLSLSLSLIQHGRLISYPHASFCCICSFLSLFIFISSLSSLSLPSSLSITPFLSISFCFIPPYSFLFCFSLMLSLLCFVMSSCIDFILSPSLFLRDIIYFHLPIYCLVLYCLSFSIVIYSHTFSLSLPLCLFSLSFCLSLPFFLSFFLLFHVHFFLFMTISDSVPFFIISIHFPLSLSFNYCVVFPAPSCFFFLLSLFFPVLFIVCPICFHCYIFSAEAYFFLSFLNFSFSILS</sequence>
<feature type="transmembrane region" description="Helical" evidence="1">
    <location>
        <begin position="247"/>
        <end position="267"/>
    </location>
</feature>
<feature type="transmembrane region" description="Helical" evidence="1">
    <location>
        <begin position="82"/>
        <end position="105"/>
    </location>
</feature>
<dbReference type="AlphaFoldDB" id="A0A812DHU7"/>
<proteinExistence type="predicted"/>
<name>A0A812DHU7_ACAPH</name>
<protein>
    <submittedName>
        <fullName evidence="2">Uncharacterized protein</fullName>
    </submittedName>
</protein>
<accession>A0A812DHU7</accession>
<organism evidence="2 3">
    <name type="scientific">Acanthosepion pharaonis</name>
    <name type="common">Pharaoh cuttlefish</name>
    <name type="synonym">Sepia pharaonis</name>
    <dbReference type="NCBI Taxonomy" id="158019"/>
    <lineage>
        <taxon>Eukaryota</taxon>
        <taxon>Metazoa</taxon>
        <taxon>Spiralia</taxon>
        <taxon>Lophotrochozoa</taxon>
        <taxon>Mollusca</taxon>
        <taxon>Cephalopoda</taxon>
        <taxon>Coleoidea</taxon>
        <taxon>Decapodiformes</taxon>
        <taxon>Sepiida</taxon>
        <taxon>Sepiina</taxon>
        <taxon>Sepiidae</taxon>
        <taxon>Acanthosepion</taxon>
    </lineage>
</organism>
<keyword evidence="1" id="KW-0812">Transmembrane</keyword>
<feature type="transmembrane region" description="Helical" evidence="1">
    <location>
        <begin position="187"/>
        <end position="209"/>
    </location>
</feature>
<dbReference type="Proteomes" id="UP000597762">
    <property type="component" value="Unassembled WGS sequence"/>
</dbReference>
<keyword evidence="1" id="KW-0472">Membrane</keyword>
<evidence type="ECO:0000313" key="2">
    <source>
        <dbReference type="EMBL" id="CAE1300507.1"/>
    </source>
</evidence>
<evidence type="ECO:0000313" key="3">
    <source>
        <dbReference type="Proteomes" id="UP000597762"/>
    </source>
</evidence>
<dbReference type="EMBL" id="CAHIKZ030003443">
    <property type="protein sequence ID" value="CAE1300507.1"/>
    <property type="molecule type" value="Genomic_DNA"/>
</dbReference>
<reference evidence="2" key="1">
    <citation type="submission" date="2021-01" db="EMBL/GenBank/DDBJ databases">
        <authorList>
            <person name="Li R."/>
            <person name="Bekaert M."/>
        </authorList>
    </citation>
    <scope>NUCLEOTIDE SEQUENCE</scope>
    <source>
        <strain evidence="2">Farmed</strain>
    </source>
</reference>
<feature type="transmembrane region" description="Helical" evidence="1">
    <location>
        <begin position="162"/>
        <end position="181"/>
    </location>
</feature>
<feature type="transmembrane region" description="Helical" evidence="1">
    <location>
        <begin position="125"/>
        <end position="150"/>
    </location>
</feature>
<keyword evidence="1" id="KW-1133">Transmembrane helix</keyword>
<comment type="caution">
    <text evidence="2">The sequence shown here is derived from an EMBL/GenBank/DDBJ whole genome shotgun (WGS) entry which is preliminary data.</text>
</comment>
<keyword evidence="3" id="KW-1185">Reference proteome</keyword>
<evidence type="ECO:0000256" key="1">
    <source>
        <dbReference type="SAM" id="Phobius"/>
    </source>
</evidence>
<gene>
    <name evidence="2" type="ORF">SPHA_53867</name>
</gene>